<sequence length="150" mass="16318">MTRENETNARGQGYLSSRARRSLADAWFYTAARTGMRPSTGFFAADELPGASETAGWGIRDTVAGEPPPNADDNGQKDKTSGDKNREVGSAELLTKDFPGVTELYVSSDLPKNFNILSRLPRTSPQCVQSMSLCGRELLRLAGMLNPTIF</sequence>
<organism evidence="1">
    <name type="scientific">Ophidiomyces ophidiicola</name>
    <dbReference type="NCBI Taxonomy" id="1387563"/>
    <lineage>
        <taxon>Eukaryota</taxon>
        <taxon>Fungi</taxon>
        <taxon>Dikarya</taxon>
        <taxon>Ascomycota</taxon>
        <taxon>Pezizomycotina</taxon>
        <taxon>Eurotiomycetes</taxon>
        <taxon>Eurotiomycetidae</taxon>
        <taxon>Onygenales</taxon>
        <taxon>Onygenaceae</taxon>
        <taxon>Ophidiomyces</taxon>
    </lineage>
</organism>
<accession>A0ACB8UWP0</accession>
<proteinExistence type="predicted"/>
<comment type="caution">
    <text evidence="1">The sequence shown here is derived from an EMBL/GenBank/DDBJ whole genome shotgun (WGS) entry which is preliminary data.</text>
</comment>
<name>A0ACB8UWP0_9EURO</name>
<protein>
    <submittedName>
        <fullName evidence="1">Uncharacterized protein</fullName>
    </submittedName>
</protein>
<dbReference type="EMBL" id="JALBCA010000042">
    <property type="protein sequence ID" value="KAI2387021.1"/>
    <property type="molecule type" value="Genomic_DNA"/>
</dbReference>
<evidence type="ECO:0000313" key="1">
    <source>
        <dbReference type="EMBL" id="KAI2387021.1"/>
    </source>
</evidence>
<gene>
    <name evidence="1" type="ORF">LOY88_003250</name>
</gene>
<reference evidence="1" key="1">
    <citation type="journal article" date="2022" name="bioRxiv">
        <title>Population genetic analysis of Ophidiomyces ophidiicola, the causative agent of snake fungal disease, indicates recent introductions to the USA.</title>
        <authorList>
            <person name="Ladner J.T."/>
            <person name="Palmer J.M."/>
            <person name="Ettinger C.L."/>
            <person name="Stajich J.E."/>
            <person name="Farrell T.M."/>
            <person name="Glorioso B.M."/>
            <person name="Lawson B."/>
            <person name="Price S.J."/>
            <person name="Stengle A.G."/>
            <person name="Grear D.A."/>
            <person name="Lorch J.M."/>
        </authorList>
    </citation>
    <scope>NUCLEOTIDE SEQUENCE</scope>
    <source>
        <strain evidence="1">NWHC 24266-5</strain>
    </source>
</reference>